<organism evidence="2 3">
    <name type="scientific">Ephemerocybe angulata</name>
    <dbReference type="NCBI Taxonomy" id="980116"/>
    <lineage>
        <taxon>Eukaryota</taxon>
        <taxon>Fungi</taxon>
        <taxon>Dikarya</taxon>
        <taxon>Basidiomycota</taxon>
        <taxon>Agaricomycotina</taxon>
        <taxon>Agaricomycetes</taxon>
        <taxon>Agaricomycetidae</taxon>
        <taxon>Agaricales</taxon>
        <taxon>Agaricineae</taxon>
        <taxon>Psathyrellaceae</taxon>
        <taxon>Ephemerocybe</taxon>
    </lineage>
</organism>
<keyword evidence="1" id="KW-0175">Coiled coil</keyword>
<dbReference type="InterPro" id="IPR032675">
    <property type="entry name" value="LRR_dom_sf"/>
</dbReference>
<dbReference type="AlphaFoldDB" id="A0A8H5BX93"/>
<evidence type="ECO:0008006" key="4">
    <source>
        <dbReference type="Google" id="ProtNLM"/>
    </source>
</evidence>
<proteinExistence type="predicted"/>
<dbReference type="Gene3D" id="3.80.10.10">
    <property type="entry name" value="Ribonuclease Inhibitor"/>
    <property type="match status" value="1"/>
</dbReference>
<comment type="caution">
    <text evidence="2">The sequence shown here is derived from an EMBL/GenBank/DDBJ whole genome shotgun (WGS) entry which is preliminary data.</text>
</comment>
<dbReference type="SUPFAM" id="SSF52047">
    <property type="entry name" value="RNI-like"/>
    <property type="match status" value="1"/>
</dbReference>
<gene>
    <name evidence="2" type="ORF">D9611_010615</name>
</gene>
<dbReference type="OrthoDB" id="3365698at2759"/>
<accession>A0A8H5BX93</accession>
<sequence>MDPPFAQFFNTNHIPTEEELDQINELLRQDKSRLANIEIELQALEKEKSTILNRTKPLRALTSLIRRLPTPIMEAIFLFSFPSKPNFPNSIGDPPLVFLRVCRPWRNMALEMPRLWTTFMATVPFQLFHNSEDARMIGIPAFEAELSRWLERSGGLPLTVEAHMPYTMGPSPVMKTLSRVAQLAAKHSNRWESLDLGLCPTTSKVFRNLTELTALKSLVITSDKPLWPASTTWAMPGSFGTISDCYNLLKAPNLTRLQLLDKGSSLLRLSEFPVNLGKLTSLILRYRVSDLPNLLKTAEPMFLRMLQLLRQCSSLQQCAITLLPCTERASAFSTAISPVVIPNLNSFYLEGCSQQMEMLIQSIDTPSLRELHYRPHYSLSPHTSPPIVEFLRTYGRQIEVLHLSLPIISTPDFYACIRSCPSLKQFALGPKLESLRTEHGPPQYGISDEPPFVFMDEHLEALTPGDPGDPAKCPCPCIEILRIHVKSRVSSPSVLAFLKAKVKVASLDPKKRNATLKELAIRQLALDFPYLNIRLKGGKEEVMPVVDDLKEFVEAGVKLIFEGRFVRFPPTPFYGPTTPNVGYETDFASPDI</sequence>
<keyword evidence="3" id="KW-1185">Reference proteome</keyword>
<evidence type="ECO:0000313" key="3">
    <source>
        <dbReference type="Proteomes" id="UP000541558"/>
    </source>
</evidence>
<evidence type="ECO:0000256" key="1">
    <source>
        <dbReference type="SAM" id="Coils"/>
    </source>
</evidence>
<dbReference type="Proteomes" id="UP000541558">
    <property type="component" value="Unassembled WGS sequence"/>
</dbReference>
<protein>
    <recommendedName>
        <fullName evidence="4">F-box domain-containing protein</fullName>
    </recommendedName>
</protein>
<evidence type="ECO:0000313" key="2">
    <source>
        <dbReference type="EMBL" id="KAF5330203.1"/>
    </source>
</evidence>
<dbReference type="EMBL" id="JAACJK010000116">
    <property type="protein sequence ID" value="KAF5330203.1"/>
    <property type="molecule type" value="Genomic_DNA"/>
</dbReference>
<name>A0A8H5BX93_9AGAR</name>
<reference evidence="2 3" key="1">
    <citation type="journal article" date="2020" name="ISME J.">
        <title>Uncovering the hidden diversity of litter-decomposition mechanisms in mushroom-forming fungi.</title>
        <authorList>
            <person name="Floudas D."/>
            <person name="Bentzer J."/>
            <person name="Ahren D."/>
            <person name="Johansson T."/>
            <person name="Persson P."/>
            <person name="Tunlid A."/>
        </authorList>
    </citation>
    <scope>NUCLEOTIDE SEQUENCE [LARGE SCALE GENOMIC DNA]</scope>
    <source>
        <strain evidence="2 3">CBS 175.51</strain>
    </source>
</reference>
<feature type="coiled-coil region" evidence="1">
    <location>
        <begin position="20"/>
        <end position="54"/>
    </location>
</feature>